<organism evidence="1 2">
    <name type="scientific">Paraferrimonas sedimenticola</name>
    <dbReference type="NCBI Taxonomy" id="375674"/>
    <lineage>
        <taxon>Bacteria</taxon>
        <taxon>Pseudomonadati</taxon>
        <taxon>Pseudomonadota</taxon>
        <taxon>Gammaproteobacteria</taxon>
        <taxon>Alteromonadales</taxon>
        <taxon>Ferrimonadaceae</taxon>
        <taxon>Paraferrimonas</taxon>
    </lineage>
</organism>
<reference evidence="1" key="2">
    <citation type="submission" date="2023-01" db="EMBL/GenBank/DDBJ databases">
        <title>Draft genome sequence of Paraferrimonas sedimenticola strain NBRC 101628.</title>
        <authorList>
            <person name="Sun Q."/>
            <person name="Mori K."/>
        </authorList>
    </citation>
    <scope>NUCLEOTIDE SEQUENCE</scope>
    <source>
        <strain evidence="1">NBRC 101628</strain>
    </source>
</reference>
<accession>A0AA37VTI9</accession>
<proteinExistence type="predicted"/>
<sequence>MRTSISKPPKGATHYLSDGLCRVYYHLQPNRLSVWLRNDWQVSAMTITEAYTRLTPIHFRS</sequence>
<gene>
    <name evidence="1" type="ORF">GCM10007895_06120</name>
</gene>
<reference evidence="1" key="1">
    <citation type="journal article" date="2014" name="Int. J. Syst. Evol. Microbiol.">
        <title>Complete genome sequence of Corynebacterium casei LMG S-19264T (=DSM 44701T), isolated from a smear-ripened cheese.</title>
        <authorList>
            <consortium name="US DOE Joint Genome Institute (JGI-PGF)"/>
            <person name="Walter F."/>
            <person name="Albersmeier A."/>
            <person name="Kalinowski J."/>
            <person name="Ruckert C."/>
        </authorList>
    </citation>
    <scope>NUCLEOTIDE SEQUENCE</scope>
    <source>
        <strain evidence="1">NBRC 101628</strain>
    </source>
</reference>
<protein>
    <submittedName>
        <fullName evidence="1">Uncharacterized protein</fullName>
    </submittedName>
</protein>
<dbReference type="AlphaFoldDB" id="A0AA37VTI9"/>
<name>A0AA37VTI9_9GAMM</name>
<dbReference type="EMBL" id="BSNC01000002">
    <property type="protein sequence ID" value="GLP95306.1"/>
    <property type="molecule type" value="Genomic_DNA"/>
</dbReference>
<evidence type="ECO:0000313" key="2">
    <source>
        <dbReference type="Proteomes" id="UP001161422"/>
    </source>
</evidence>
<keyword evidence="2" id="KW-1185">Reference proteome</keyword>
<evidence type="ECO:0000313" key="1">
    <source>
        <dbReference type="EMBL" id="GLP95306.1"/>
    </source>
</evidence>
<dbReference type="Proteomes" id="UP001161422">
    <property type="component" value="Unassembled WGS sequence"/>
</dbReference>
<comment type="caution">
    <text evidence="1">The sequence shown here is derived from an EMBL/GenBank/DDBJ whole genome shotgun (WGS) entry which is preliminary data.</text>
</comment>